<feature type="compositionally biased region" description="Polar residues" evidence="1">
    <location>
        <begin position="39"/>
        <end position="49"/>
    </location>
</feature>
<dbReference type="PANTHER" id="PTHR28094">
    <property type="entry name" value="MEIOTICALLY UP-REGULATED GENE 113 PROTEIN"/>
    <property type="match status" value="1"/>
</dbReference>
<evidence type="ECO:0000256" key="1">
    <source>
        <dbReference type="SAM" id="MobiDB-lite"/>
    </source>
</evidence>
<dbReference type="STRING" id="930990.A0A067M9E4"/>
<sequence>MPNTSTPYPHTQATLTAPVTPARIPNPSSIGSARLPFVSTPNLLQSFQTPASPPPSLPPRKKRASSISPPSPTASEAPSSGSPPADTIQCGGVTKSGKQCSRLIKTVHPLSFISPGVPIERYCFQHTKELLLPTGFYSRAKPTEWIKFEDWIPEYLTPETKAALRVEMEKPASAKDEPGYIYTYEIRTSMGSSESPQQVHLKVGRAINLVKRIDEWSKQCGSKEVILRGWWPGTIEEDTSLIKGKVKAGEKGKYCHRLERLVHLELADLSLNGQYLTPAFFGNMPSSPTSDGPSAPKSPSKAKLVRESCPDCGAVHKEIFTFSRIKAGKLKGKEWESIVRPVIEKWGGFVENLL</sequence>
<dbReference type="OrthoDB" id="2417614at2759"/>
<dbReference type="InParanoid" id="A0A067M9E4"/>
<dbReference type="EMBL" id="KL198051">
    <property type="protein sequence ID" value="KDQ12363.1"/>
    <property type="molecule type" value="Genomic_DNA"/>
</dbReference>
<feature type="domain" description="Bacteriophage T5 Orf172 DNA-binding" evidence="2">
    <location>
        <begin position="179"/>
        <end position="270"/>
    </location>
</feature>
<protein>
    <recommendedName>
        <fullName evidence="2">Bacteriophage T5 Orf172 DNA-binding domain-containing protein</fullName>
    </recommendedName>
</protein>
<dbReference type="InterPro" id="IPR053006">
    <property type="entry name" value="Meiosis_regulatory"/>
</dbReference>
<gene>
    <name evidence="3" type="ORF">BOTBODRAFT_113261</name>
</gene>
<name>A0A067M9E4_BOTB1</name>
<feature type="compositionally biased region" description="Polar residues" evidence="1">
    <location>
        <begin position="1"/>
        <end position="17"/>
    </location>
</feature>
<dbReference type="AlphaFoldDB" id="A0A067M9E4"/>
<dbReference type="Proteomes" id="UP000027195">
    <property type="component" value="Unassembled WGS sequence"/>
</dbReference>
<accession>A0A067M9E4</accession>
<dbReference type="InterPro" id="IPR018306">
    <property type="entry name" value="Phage_T5_Orf172_DNA-bd"/>
</dbReference>
<reference evidence="4" key="1">
    <citation type="journal article" date="2014" name="Proc. Natl. Acad. Sci. U.S.A.">
        <title>Extensive sampling of basidiomycete genomes demonstrates inadequacy of the white-rot/brown-rot paradigm for wood decay fungi.</title>
        <authorList>
            <person name="Riley R."/>
            <person name="Salamov A.A."/>
            <person name="Brown D.W."/>
            <person name="Nagy L.G."/>
            <person name="Floudas D."/>
            <person name="Held B.W."/>
            <person name="Levasseur A."/>
            <person name="Lombard V."/>
            <person name="Morin E."/>
            <person name="Otillar R."/>
            <person name="Lindquist E.A."/>
            <person name="Sun H."/>
            <person name="LaButti K.M."/>
            <person name="Schmutz J."/>
            <person name="Jabbour D."/>
            <person name="Luo H."/>
            <person name="Baker S.E."/>
            <person name="Pisabarro A.G."/>
            <person name="Walton J.D."/>
            <person name="Blanchette R.A."/>
            <person name="Henrissat B."/>
            <person name="Martin F."/>
            <person name="Cullen D."/>
            <person name="Hibbett D.S."/>
            <person name="Grigoriev I.V."/>
        </authorList>
    </citation>
    <scope>NUCLEOTIDE SEQUENCE [LARGE SCALE GENOMIC DNA]</scope>
    <source>
        <strain evidence="4">FD-172 SS1</strain>
    </source>
</reference>
<proteinExistence type="predicted"/>
<dbReference type="Pfam" id="PF10544">
    <property type="entry name" value="T5orf172"/>
    <property type="match status" value="1"/>
</dbReference>
<keyword evidence="4" id="KW-1185">Reference proteome</keyword>
<dbReference type="HOGENOM" id="CLU_020641_0_0_1"/>
<evidence type="ECO:0000313" key="3">
    <source>
        <dbReference type="EMBL" id="KDQ12363.1"/>
    </source>
</evidence>
<organism evidence="3 4">
    <name type="scientific">Botryobasidium botryosum (strain FD-172 SS1)</name>
    <dbReference type="NCBI Taxonomy" id="930990"/>
    <lineage>
        <taxon>Eukaryota</taxon>
        <taxon>Fungi</taxon>
        <taxon>Dikarya</taxon>
        <taxon>Basidiomycota</taxon>
        <taxon>Agaricomycotina</taxon>
        <taxon>Agaricomycetes</taxon>
        <taxon>Cantharellales</taxon>
        <taxon>Botryobasidiaceae</taxon>
        <taxon>Botryobasidium</taxon>
    </lineage>
</organism>
<feature type="compositionally biased region" description="Low complexity" evidence="1">
    <location>
        <begin position="65"/>
        <end position="85"/>
    </location>
</feature>
<evidence type="ECO:0000259" key="2">
    <source>
        <dbReference type="Pfam" id="PF10544"/>
    </source>
</evidence>
<feature type="region of interest" description="Disordered" evidence="1">
    <location>
        <begin position="1"/>
        <end position="93"/>
    </location>
</feature>
<evidence type="ECO:0000313" key="4">
    <source>
        <dbReference type="Proteomes" id="UP000027195"/>
    </source>
</evidence>
<dbReference type="PANTHER" id="PTHR28094:SF1">
    <property type="entry name" value="MEIOTICALLY UP-REGULATED GENE 113 PROTEIN"/>
    <property type="match status" value="1"/>
</dbReference>